<dbReference type="InParanoid" id="L9JE61"/>
<name>L9JE61_TUPCH</name>
<feature type="chain" id="PRO_5003999577" evidence="2">
    <location>
        <begin position="23"/>
        <end position="128"/>
    </location>
</feature>
<keyword evidence="2" id="KW-0732">Signal</keyword>
<evidence type="ECO:0000256" key="2">
    <source>
        <dbReference type="SAM" id="SignalP"/>
    </source>
</evidence>
<feature type="region of interest" description="Disordered" evidence="1">
    <location>
        <begin position="86"/>
        <end position="128"/>
    </location>
</feature>
<sequence>MPESSEVLLFFLLLLFLGFISSTGTQGNATTTSYTKASPGILPQLLRARSCRVRSSLHGSSREVGCTKLPSGHTVALPDLMQGPASLIPSWVTDGPGPSETEGTGLVSMPDAEQNEPSPHPTMGRGPG</sequence>
<proteinExistence type="predicted"/>
<evidence type="ECO:0000313" key="3">
    <source>
        <dbReference type="EMBL" id="ELW48895.1"/>
    </source>
</evidence>
<dbReference type="EMBL" id="KB321018">
    <property type="protein sequence ID" value="ELW48895.1"/>
    <property type="molecule type" value="Genomic_DNA"/>
</dbReference>
<protein>
    <submittedName>
        <fullName evidence="3">Uncharacterized protein</fullName>
    </submittedName>
</protein>
<evidence type="ECO:0000313" key="4">
    <source>
        <dbReference type="Proteomes" id="UP000011518"/>
    </source>
</evidence>
<feature type="signal peptide" evidence="2">
    <location>
        <begin position="1"/>
        <end position="22"/>
    </location>
</feature>
<evidence type="ECO:0000256" key="1">
    <source>
        <dbReference type="SAM" id="MobiDB-lite"/>
    </source>
</evidence>
<keyword evidence="4" id="KW-1185">Reference proteome</keyword>
<organism evidence="3 4">
    <name type="scientific">Tupaia chinensis</name>
    <name type="common">Chinese tree shrew</name>
    <name type="synonym">Tupaia belangeri chinensis</name>
    <dbReference type="NCBI Taxonomy" id="246437"/>
    <lineage>
        <taxon>Eukaryota</taxon>
        <taxon>Metazoa</taxon>
        <taxon>Chordata</taxon>
        <taxon>Craniata</taxon>
        <taxon>Vertebrata</taxon>
        <taxon>Euteleostomi</taxon>
        <taxon>Mammalia</taxon>
        <taxon>Eutheria</taxon>
        <taxon>Euarchontoglires</taxon>
        <taxon>Scandentia</taxon>
        <taxon>Tupaiidae</taxon>
        <taxon>Tupaia</taxon>
    </lineage>
</organism>
<reference evidence="4" key="1">
    <citation type="submission" date="2012-07" db="EMBL/GenBank/DDBJ databases">
        <title>Genome of the Chinese tree shrew, a rising model animal genetically related to primates.</title>
        <authorList>
            <person name="Zhang G."/>
            <person name="Fan Y."/>
            <person name="Yao Y."/>
            <person name="Huang Z."/>
        </authorList>
    </citation>
    <scope>NUCLEOTIDE SEQUENCE [LARGE SCALE GENOMIC DNA]</scope>
</reference>
<gene>
    <name evidence="3" type="ORF">TREES_T100017982</name>
</gene>
<dbReference type="Proteomes" id="UP000011518">
    <property type="component" value="Unassembled WGS sequence"/>
</dbReference>
<dbReference type="AlphaFoldDB" id="L9JE61"/>
<accession>L9JE61</accession>
<reference evidence="4" key="2">
    <citation type="journal article" date="2013" name="Nat. Commun.">
        <title>Genome of the Chinese tree shrew.</title>
        <authorList>
            <person name="Fan Y."/>
            <person name="Huang Z.Y."/>
            <person name="Cao C.C."/>
            <person name="Chen C.S."/>
            <person name="Chen Y.X."/>
            <person name="Fan D.D."/>
            <person name="He J."/>
            <person name="Hou H.L."/>
            <person name="Hu L."/>
            <person name="Hu X.T."/>
            <person name="Jiang X.T."/>
            <person name="Lai R."/>
            <person name="Lang Y.S."/>
            <person name="Liang B."/>
            <person name="Liao S.G."/>
            <person name="Mu D."/>
            <person name="Ma Y.Y."/>
            <person name="Niu Y.Y."/>
            <person name="Sun X.Q."/>
            <person name="Xia J.Q."/>
            <person name="Xiao J."/>
            <person name="Xiong Z.Q."/>
            <person name="Xu L."/>
            <person name="Yang L."/>
            <person name="Zhang Y."/>
            <person name="Zhao W."/>
            <person name="Zhao X.D."/>
            <person name="Zheng Y.T."/>
            <person name="Zhou J.M."/>
            <person name="Zhu Y.B."/>
            <person name="Zhang G.J."/>
            <person name="Wang J."/>
            <person name="Yao Y.G."/>
        </authorList>
    </citation>
    <scope>NUCLEOTIDE SEQUENCE [LARGE SCALE GENOMIC DNA]</scope>
</reference>